<organism evidence="1 2">
    <name type="scientific">Janibacter limosus</name>
    <dbReference type="NCBI Taxonomy" id="53458"/>
    <lineage>
        <taxon>Bacteria</taxon>
        <taxon>Bacillati</taxon>
        <taxon>Actinomycetota</taxon>
        <taxon>Actinomycetes</taxon>
        <taxon>Micrococcales</taxon>
        <taxon>Intrasporangiaceae</taxon>
        <taxon>Janibacter</taxon>
    </lineage>
</organism>
<dbReference type="Proteomes" id="UP001059663">
    <property type="component" value="Chromosome"/>
</dbReference>
<name>A0AC61U114_9MICO</name>
<evidence type="ECO:0000313" key="2">
    <source>
        <dbReference type="Proteomes" id="UP001059663"/>
    </source>
</evidence>
<dbReference type="EMBL" id="CP087977">
    <property type="protein sequence ID" value="UUZ43697.1"/>
    <property type="molecule type" value="Genomic_DNA"/>
</dbReference>
<evidence type="ECO:0000313" key="1">
    <source>
        <dbReference type="EMBL" id="UUZ43697.1"/>
    </source>
</evidence>
<accession>A0AC61U114</accession>
<gene>
    <name evidence="1" type="ORF">LP422_12580</name>
</gene>
<sequence length="47" mass="4681">MLFLTAALAWMLSGGSGVTGWVIASSAPFSVAAGAGLAVVWLDGRSQ</sequence>
<reference evidence="1" key="1">
    <citation type="submission" date="2021-11" db="EMBL/GenBank/DDBJ databases">
        <title>Study of the species diversity of bacterial strains isolated from a unique natural object - Shulgan-Tash cave (Bashkiria).</title>
        <authorList>
            <person name="Sazanova A.L."/>
            <person name="Chirak E.R."/>
            <person name="Safronova V.I."/>
        </authorList>
    </citation>
    <scope>NUCLEOTIDE SEQUENCE</scope>
    <source>
        <strain evidence="1">P1</strain>
    </source>
</reference>
<protein>
    <submittedName>
        <fullName evidence="1">Uncharacterized protein</fullName>
    </submittedName>
</protein>
<proteinExistence type="predicted"/>